<dbReference type="EMBL" id="JADKFW010000004">
    <property type="protein sequence ID" value="MBK9716741.1"/>
    <property type="molecule type" value="Genomic_DNA"/>
</dbReference>
<evidence type="ECO:0000313" key="1">
    <source>
        <dbReference type="EMBL" id="MBK9716741.1"/>
    </source>
</evidence>
<evidence type="ECO:0000313" key="2">
    <source>
        <dbReference type="Proteomes" id="UP000808349"/>
    </source>
</evidence>
<dbReference type="Proteomes" id="UP000808349">
    <property type="component" value="Unassembled WGS sequence"/>
</dbReference>
<accession>A0A9D7XDN5</accession>
<protein>
    <recommendedName>
        <fullName evidence="3">Glycosyltransferase</fullName>
    </recommendedName>
</protein>
<proteinExistence type="predicted"/>
<reference evidence="1 2" key="1">
    <citation type="submission" date="2020-10" db="EMBL/GenBank/DDBJ databases">
        <title>Connecting structure to function with the recovery of over 1000 high-quality activated sludge metagenome-assembled genomes encoding full-length rRNA genes using long-read sequencing.</title>
        <authorList>
            <person name="Singleton C.M."/>
            <person name="Petriglieri F."/>
            <person name="Kristensen J.M."/>
            <person name="Kirkegaard R.H."/>
            <person name="Michaelsen T.Y."/>
            <person name="Andersen M.H."/>
            <person name="Karst S.M."/>
            <person name="Dueholm M.S."/>
            <person name="Nielsen P.H."/>
            <person name="Albertsen M."/>
        </authorList>
    </citation>
    <scope>NUCLEOTIDE SEQUENCE [LARGE SCALE GENOMIC DNA]</scope>
    <source>
        <strain evidence="1">Ribe_18-Q3-R11-54_BAT3C.373</strain>
    </source>
</reference>
<comment type="caution">
    <text evidence="1">The sequence shown here is derived from an EMBL/GenBank/DDBJ whole genome shotgun (WGS) entry which is preliminary data.</text>
</comment>
<evidence type="ECO:0008006" key="3">
    <source>
        <dbReference type="Google" id="ProtNLM"/>
    </source>
</evidence>
<dbReference type="AlphaFoldDB" id="A0A9D7XDN5"/>
<sequence>MKKPIKILYAPYNIASMPAITIDALNKIEGVIARGVAIDNNQYLDFGVNKKQNWNIHVVDSNVKKPWLYIINLFLAELSLIKRILWADIIIWQWDIKIYMPHYWLIKLSKKPIIVEWLGSDIRIPEIVFEHNPYFQEAFKNNTYTYKKESKARSYWIQYKFKYLKAIPYLCPEMTLFLNRKLFPNYYSTFQRINLNNYIPNYPKLDNLSQLKIIHSPSSTGAKGTEYVRSAITKLKRKYNFEYVEITNKSHKEALNSIRTADLF</sequence>
<name>A0A9D7XDN5_9BACT</name>
<organism evidence="1 2">
    <name type="scientific">Candidatus Defluviibacterium haderslevense</name>
    <dbReference type="NCBI Taxonomy" id="2981993"/>
    <lineage>
        <taxon>Bacteria</taxon>
        <taxon>Pseudomonadati</taxon>
        <taxon>Bacteroidota</taxon>
        <taxon>Saprospiria</taxon>
        <taxon>Saprospirales</taxon>
        <taxon>Saprospiraceae</taxon>
        <taxon>Candidatus Defluviibacterium</taxon>
    </lineage>
</organism>
<gene>
    <name evidence="1" type="ORF">IPO85_04350</name>
</gene>